<evidence type="ECO:0000313" key="1">
    <source>
        <dbReference type="EMBL" id="KAL3800712.1"/>
    </source>
</evidence>
<dbReference type="EMBL" id="JALLPJ020000155">
    <property type="protein sequence ID" value="KAL3800712.1"/>
    <property type="molecule type" value="Genomic_DNA"/>
</dbReference>
<dbReference type="AlphaFoldDB" id="A0ABD3QJZ9"/>
<keyword evidence="2" id="KW-1185">Reference proteome</keyword>
<evidence type="ECO:0000313" key="2">
    <source>
        <dbReference type="Proteomes" id="UP001530400"/>
    </source>
</evidence>
<comment type="caution">
    <text evidence="1">The sequence shown here is derived from an EMBL/GenBank/DDBJ whole genome shotgun (WGS) entry which is preliminary data.</text>
</comment>
<proteinExistence type="predicted"/>
<accession>A0ABD3QJZ9</accession>
<name>A0ABD3QJZ9_9STRA</name>
<sequence>MAEEGETSEIDTLTAEIADLKSVLAAIQSTQPTVDSGMDAIAGFVARKGETDGFLVQDAPAENPFHAVIKGQNSSGGAAAGEGECCAIL</sequence>
<protein>
    <recommendedName>
        <fullName evidence="3">G protein gamma domain-containing protein</fullName>
    </recommendedName>
</protein>
<reference evidence="1 2" key="1">
    <citation type="submission" date="2024-10" db="EMBL/GenBank/DDBJ databases">
        <title>Updated reference genomes for cyclostephanoid diatoms.</title>
        <authorList>
            <person name="Roberts W.R."/>
            <person name="Alverson A.J."/>
        </authorList>
    </citation>
    <scope>NUCLEOTIDE SEQUENCE [LARGE SCALE GENOMIC DNA]</scope>
    <source>
        <strain evidence="1 2">AJA010-31</strain>
    </source>
</reference>
<gene>
    <name evidence="1" type="ORF">ACHAWO_013254</name>
</gene>
<organism evidence="1 2">
    <name type="scientific">Cyclotella atomus</name>
    <dbReference type="NCBI Taxonomy" id="382360"/>
    <lineage>
        <taxon>Eukaryota</taxon>
        <taxon>Sar</taxon>
        <taxon>Stramenopiles</taxon>
        <taxon>Ochrophyta</taxon>
        <taxon>Bacillariophyta</taxon>
        <taxon>Coscinodiscophyceae</taxon>
        <taxon>Thalassiosirophycidae</taxon>
        <taxon>Stephanodiscales</taxon>
        <taxon>Stephanodiscaceae</taxon>
        <taxon>Cyclotella</taxon>
    </lineage>
</organism>
<evidence type="ECO:0008006" key="3">
    <source>
        <dbReference type="Google" id="ProtNLM"/>
    </source>
</evidence>
<dbReference type="Proteomes" id="UP001530400">
    <property type="component" value="Unassembled WGS sequence"/>
</dbReference>